<feature type="non-terminal residue" evidence="2">
    <location>
        <position position="1"/>
    </location>
</feature>
<comment type="caution">
    <text evidence="2">The sequence shown here is derived from an EMBL/GenBank/DDBJ whole genome shotgun (WGS) entry which is preliminary data.</text>
</comment>
<organism evidence="2 3">
    <name type="scientific">Puccinia sorghi</name>
    <dbReference type="NCBI Taxonomy" id="27349"/>
    <lineage>
        <taxon>Eukaryota</taxon>
        <taxon>Fungi</taxon>
        <taxon>Dikarya</taxon>
        <taxon>Basidiomycota</taxon>
        <taxon>Pucciniomycotina</taxon>
        <taxon>Pucciniomycetes</taxon>
        <taxon>Pucciniales</taxon>
        <taxon>Pucciniaceae</taxon>
        <taxon>Puccinia</taxon>
    </lineage>
</organism>
<feature type="non-terminal residue" evidence="2">
    <location>
        <position position="108"/>
    </location>
</feature>
<accession>A0A0L6VLT4</accession>
<name>A0A0L6VLT4_9BASI</name>
<sequence>DCGRRSRVFLANPAGPSQTKPEATLASRVVVGVEWCPPVVGVEVRTVQSNKLINQRGRRRRDPVFWLWGRKNKTVELAKRALGSESQVALSLKELASVSPMMVEELTL</sequence>
<dbReference type="EMBL" id="LAVV01004326">
    <property type="protein sequence ID" value="KNZ61527.1"/>
    <property type="molecule type" value="Genomic_DNA"/>
</dbReference>
<dbReference type="VEuPathDB" id="FungiDB:VP01_13895g1"/>
<dbReference type="AlphaFoldDB" id="A0A0L6VLT4"/>
<reference evidence="2 3" key="1">
    <citation type="submission" date="2015-08" db="EMBL/GenBank/DDBJ databases">
        <title>Next Generation Sequencing and Analysis of the Genome of Puccinia sorghi L Schw, the Causal Agent of Maize Common Rust.</title>
        <authorList>
            <person name="Rochi L."/>
            <person name="Burguener G."/>
            <person name="Darino M."/>
            <person name="Turjanski A."/>
            <person name="Kreff E."/>
            <person name="Dieguez M.J."/>
            <person name="Sacco F."/>
        </authorList>
    </citation>
    <scope>NUCLEOTIDE SEQUENCE [LARGE SCALE GENOMIC DNA]</scope>
    <source>
        <strain evidence="2 3">RO10H11247</strain>
    </source>
</reference>
<keyword evidence="3" id="KW-1185">Reference proteome</keyword>
<evidence type="ECO:0000313" key="3">
    <source>
        <dbReference type="Proteomes" id="UP000037035"/>
    </source>
</evidence>
<gene>
    <name evidence="2" type="ORF">VP01_13895g1</name>
</gene>
<protein>
    <submittedName>
        <fullName evidence="2">Uncharacterized protein</fullName>
    </submittedName>
</protein>
<evidence type="ECO:0000313" key="2">
    <source>
        <dbReference type="EMBL" id="KNZ61527.1"/>
    </source>
</evidence>
<proteinExistence type="predicted"/>
<evidence type="ECO:0000256" key="1">
    <source>
        <dbReference type="SAM" id="MobiDB-lite"/>
    </source>
</evidence>
<feature type="region of interest" description="Disordered" evidence="1">
    <location>
        <begin position="1"/>
        <end position="20"/>
    </location>
</feature>
<dbReference type="Proteomes" id="UP000037035">
    <property type="component" value="Unassembled WGS sequence"/>
</dbReference>